<reference evidence="2 3" key="1">
    <citation type="submission" date="2024-10" db="EMBL/GenBank/DDBJ databases">
        <authorList>
            <person name="Yibar A."/>
            <person name="Saticioglu I.B."/>
            <person name="Duman M."/>
            <person name="Ajmi N."/>
            <person name="Gurler F."/>
            <person name="Ay H."/>
            <person name="Onuk E."/>
            <person name="Guler S."/>
            <person name="Romalde J.L."/>
        </authorList>
    </citation>
    <scope>NUCLEOTIDE SEQUENCE [LARGE SCALE GENOMIC DNA]</scope>
    <source>
        <strain evidence="2 3">1-TCBS-B</strain>
    </source>
</reference>
<feature type="transmembrane region" description="Helical" evidence="1">
    <location>
        <begin position="26"/>
        <end position="48"/>
    </location>
</feature>
<evidence type="ECO:0000313" key="2">
    <source>
        <dbReference type="EMBL" id="MFH0261374.1"/>
    </source>
</evidence>
<dbReference type="RefSeq" id="WP_394629266.1">
    <property type="nucleotide sequence ID" value="NZ_JBIHSF010000008.1"/>
</dbReference>
<dbReference type="Proteomes" id="UP001607125">
    <property type="component" value="Unassembled WGS sequence"/>
</dbReference>
<sequence>MNKSEVLFEIFSKKLNSLVNPKFQNVFIKSLFSVGFLLIAPKVIGILARLEIITHNFIVKVEVLESNDTLLSLIGVVFILFSIWLFNNERRMSHETAKILEIKDDDIVVNYYVCESYERLVEINNGDLSNFPIDNAMLLRNSVMSSLNEIISYHSNSYRFANYRGDCYQSVEDYLEVHKDAFEPDRGDGNFSYFQVSRTPNKDELKRIANKDGLLKLMLEHDIDYPISIVGGYEDACCGVNLQEEYIFRQLWVSFLAITNNTDKTLQLNSIKGVVNKTKSFYPLNVAPRINESIDVPNVMLSPGKSILVPLAVLIPPLYSFQRKEISQSKGGGYGERVQIVKNETIYLKNIDDCLVYGDKFDVTNVTFRKGEQIVSSNVREFDLTNMFTYDLHWQCGSCPHLFFLDDNLKYVRELIAECQNRVGVDQFTIPEGVTAFVIAEIEAEVTHISTLEINHDIVTKDLVLRNGDQVTFRVKSGDLVKLTGQYIPNADTNDRVLQGIERNKLVGGFLHANSTSA</sequence>
<proteinExistence type="predicted"/>
<gene>
    <name evidence="2" type="ORF">ACGRH2_13285</name>
</gene>
<keyword evidence="1" id="KW-0472">Membrane</keyword>
<dbReference type="EMBL" id="JBIHSF010000008">
    <property type="protein sequence ID" value="MFH0261374.1"/>
    <property type="molecule type" value="Genomic_DNA"/>
</dbReference>
<accession>A0ABW7IIF7</accession>
<feature type="transmembrane region" description="Helical" evidence="1">
    <location>
        <begin position="69"/>
        <end position="86"/>
    </location>
</feature>
<organism evidence="2 3">
    <name type="scientific">Vibrio barjaei</name>
    <dbReference type="NCBI Taxonomy" id="1676683"/>
    <lineage>
        <taxon>Bacteria</taxon>
        <taxon>Pseudomonadati</taxon>
        <taxon>Pseudomonadota</taxon>
        <taxon>Gammaproteobacteria</taxon>
        <taxon>Vibrionales</taxon>
        <taxon>Vibrionaceae</taxon>
        <taxon>Vibrio</taxon>
    </lineage>
</organism>
<evidence type="ECO:0000256" key="1">
    <source>
        <dbReference type="SAM" id="Phobius"/>
    </source>
</evidence>
<comment type="caution">
    <text evidence="2">The sequence shown here is derived from an EMBL/GenBank/DDBJ whole genome shotgun (WGS) entry which is preliminary data.</text>
</comment>
<evidence type="ECO:0000313" key="3">
    <source>
        <dbReference type="Proteomes" id="UP001607125"/>
    </source>
</evidence>
<name>A0ABW7IIF7_9VIBR</name>
<keyword evidence="1" id="KW-0812">Transmembrane</keyword>
<protein>
    <submittedName>
        <fullName evidence="2">Uncharacterized protein</fullName>
    </submittedName>
</protein>
<keyword evidence="3" id="KW-1185">Reference proteome</keyword>
<keyword evidence="1" id="KW-1133">Transmembrane helix</keyword>